<dbReference type="EMBL" id="BAAANN010000001">
    <property type="protein sequence ID" value="GAA1938619.1"/>
    <property type="molecule type" value="Genomic_DNA"/>
</dbReference>
<dbReference type="Proteomes" id="UP001501116">
    <property type="component" value="Unassembled WGS sequence"/>
</dbReference>
<comment type="caution">
    <text evidence="1">The sequence shown here is derived from an EMBL/GenBank/DDBJ whole genome shotgun (WGS) entry which is preliminary data.</text>
</comment>
<keyword evidence="2" id="KW-1185">Reference proteome</keyword>
<accession>A0ABP5BA76</accession>
<dbReference type="RefSeq" id="WP_344412283.1">
    <property type="nucleotide sequence ID" value="NZ_BAAANN010000001.1"/>
</dbReference>
<evidence type="ECO:0000313" key="2">
    <source>
        <dbReference type="Proteomes" id="UP001501116"/>
    </source>
</evidence>
<evidence type="ECO:0000313" key="1">
    <source>
        <dbReference type="EMBL" id="GAA1938619.1"/>
    </source>
</evidence>
<proteinExistence type="predicted"/>
<organism evidence="1 2">
    <name type="scientific">Amycolatopsis minnesotensis</name>
    <dbReference type="NCBI Taxonomy" id="337894"/>
    <lineage>
        <taxon>Bacteria</taxon>
        <taxon>Bacillati</taxon>
        <taxon>Actinomycetota</taxon>
        <taxon>Actinomycetes</taxon>
        <taxon>Pseudonocardiales</taxon>
        <taxon>Pseudonocardiaceae</taxon>
        <taxon>Amycolatopsis</taxon>
    </lineage>
</organism>
<evidence type="ECO:0008006" key="3">
    <source>
        <dbReference type="Google" id="ProtNLM"/>
    </source>
</evidence>
<gene>
    <name evidence="1" type="ORF">GCM10009754_02060</name>
</gene>
<sequence>MVNPIEMSEREYFAEFAKRLGMFIGRTSFRGATDFMTGYDQAARRHGGPGLTGWRTWLMANHEVDANLVWESQIRQIATPEWHGGWDLTPQQEEHLLKVLFGLLDEFLAERERLAAQP</sequence>
<name>A0ABP5BA76_9PSEU</name>
<reference evidence="2" key="1">
    <citation type="journal article" date="2019" name="Int. J. Syst. Evol. Microbiol.">
        <title>The Global Catalogue of Microorganisms (GCM) 10K type strain sequencing project: providing services to taxonomists for standard genome sequencing and annotation.</title>
        <authorList>
            <consortium name="The Broad Institute Genomics Platform"/>
            <consortium name="The Broad Institute Genome Sequencing Center for Infectious Disease"/>
            <person name="Wu L."/>
            <person name="Ma J."/>
        </authorList>
    </citation>
    <scope>NUCLEOTIDE SEQUENCE [LARGE SCALE GENOMIC DNA]</scope>
    <source>
        <strain evidence="2">JCM 14545</strain>
    </source>
</reference>
<protein>
    <recommendedName>
        <fullName evidence="3">DUF4145 domain-containing protein</fullName>
    </recommendedName>
</protein>